<evidence type="ECO:0000256" key="4">
    <source>
        <dbReference type="ARBA" id="ARBA00023163"/>
    </source>
</evidence>
<evidence type="ECO:0000256" key="2">
    <source>
        <dbReference type="ARBA" id="ARBA00023015"/>
    </source>
</evidence>
<comment type="caution">
    <text evidence="7">The sequence shown here is derived from an EMBL/GenBank/DDBJ whole genome shotgun (WGS) entry which is preliminary data.</text>
</comment>
<dbReference type="OrthoDB" id="9803470at2"/>
<dbReference type="PANTHER" id="PTHR43133:SF32">
    <property type="entry name" value="BLR3042 PROTEIN"/>
    <property type="match status" value="1"/>
</dbReference>
<dbReference type="RefSeq" id="WP_147798182.1">
    <property type="nucleotide sequence ID" value="NZ_VPFL01000001.1"/>
</dbReference>
<dbReference type="Gene3D" id="1.10.10.10">
    <property type="entry name" value="Winged helix-like DNA-binding domain superfamily/Winged helix DNA-binding domain"/>
    <property type="match status" value="1"/>
</dbReference>
<dbReference type="InterPro" id="IPR014284">
    <property type="entry name" value="RNA_pol_sigma-70_dom"/>
</dbReference>
<reference evidence="7 8" key="1">
    <citation type="submission" date="2019-08" db="EMBL/GenBank/DDBJ databases">
        <title>Pelomicrobium methylotrophicum gen. nov., sp. nov. a moderately thermophilic, facultatively anaerobic, lithoautotrophic and methylotrophic bacterium isolated from a terrestrial mud volcano.</title>
        <authorList>
            <person name="Slobodkina G.B."/>
            <person name="Merkel A.Y."/>
            <person name="Slobodkin A.I."/>
        </authorList>
    </citation>
    <scope>NUCLEOTIDE SEQUENCE [LARGE SCALE GENOMIC DNA]</scope>
    <source>
        <strain evidence="7 8">SM250</strain>
    </source>
</reference>
<dbReference type="GO" id="GO:0003677">
    <property type="term" value="F:DNA binding"/>
    <property type="evidence" value="ECO:0007669"/>
    <property type="project" value="InterPro"/>
</dbReference>
<dbReference type="GO" id="GO:0006352">
    <property type="term" value="P:DNA-templated transcription initiation"/>
    <property type="evidence" value="ECO:0007669"/>
    <property type="project" value="InterPro"/>
</dbReference>
<protein>
    <submittedName>
        <fullName evidence="7">Sigma-70 family RNA polymerase sigma factor</fullName>
    </submittedName>
</protein>
<dbReference type="Proteomes" id="UP000321201">
    <property type="component" value="Unassembled WGS sequence"/>
</dbReference>
<dbReference type="PANTHER" id="PTHR43133">
    <property type="entry name" value="RNA POLYMERASE ECF-TYPE SIGMA FACTO"/>
    <property type="match status" value="1"/>
</dbReference>
<dbReference type="Pfam" id="PF04542">
    <property type="entry name" value="Sigma70_r2"/>
    <property type="match status" value="1"/>
</dbReference>
<sequence length="188" mass="21065">MLNRTRSDATDEQLLAAVARGEEAALRELHRRHASAAVRFAWRVLGDVADAEEAVADAFCDIWRKACRFNGGSRVRTWLLGIVRYKALDILRRSRGSAMEAFDDEAADPRDADSAPDPEDCLALRQDTERLQRCFERLSPAQREALYLAVVEGLTVAEIARIQDVPPGTVATRIHHARRKLRECAQGE</sequence>
<dbReference type="GO" id="GO:0016987">
    <property type="term" value="F:sigma factor activity"/>
    <property type="evidence" value="ECO:0007669"/>
    <property type="project" value="UniProtKB-KW"/>
</dbReference>
<keyword evidence="3" id="KW-0731">Sigma factor</keyword>
<keyword evidence="8" id="KW-1185">Reference proteome</keyword>
<evidence type="ECO:0000259" key="6">
    <source>
        <dbReference type="Pfam" id="PF08281"/>
    </source>
</evidence>
<dbReference type="InterPro" id="IPR039425">
    <property type="entry name" value="RNA_pol_sigma-70-like"/>
</dbReference>
<dbReference type="InterPro" id="IPR036388">
    <property type="entry name" value="WH-like_DNA-bd_sf"/>
</dbReference>
<keyword evidence="4" id="KW-0804">Transcription</keyword>
<accession>A0A5C7EYC7</accession>
<dbReference type="EMBL" id="VPFL01000001">
    <property type="protein sequence ID" value="TXF13596.1"/>
    <property type="molecule type" value="Genomic_DNA"/>
</dbReference>
<dbReference type="AlphaFoldDB" id="A0A5C7EYC7"/>
<dbReference type="InterPro" id="IPR007627">
    <property type="entry name" value="RNA_pol_sigma70_r2"/>
</dbReference>
<feature type="domain" description="RNA polymerase sigma factor 70 region 4 type 2" evidence="6">
    <location>
        <begin position="129"/>
        <end position="181"/>
    </location>
</feature>
<dbReference type="InterPro" id="IPR013325">
    <property type="entry name" value="RNA_pol_sigma_r2"/>
</dbReference>
<organism evidence="7 8">
    <name type="scientific">Pelomicrobium methylotrophicum</name>
    <dbReference type="NCBI Taxonomy" id="2602750"/>
    <lineage>
        <taxon>Bacteria</taxon>
        <taxon>Pseudomonadati</taxon>
        <taxon>Pseudomonadota</taxon>
        <taxon>Hydrogenophilia</taxon>
        <taxon>Hydrogenophilia incertae sedis</taxon>
        <taxon>Pelomicrobium</taxon>
    </lineage>
</organism>
<dbReference type="InterPro" id="IPR013324">
    <property type="entry name" value="RNA_pol_sigma_r3/r4-like"/>
</dbReference>
<dbReference type="CDD" id="cd06171">
    <property type="entry name" value="Sigma70_r4"/>
    <property type="match status" value="1"/>
</dbReference>
<evidence type="ECO:0000259" key="5">
    <source>
        <dbReference type="Pfam" id="PF04542"/>
    </source>
</evidence>
<evidence type="ECO:0000313" key="7">
    <source>
        <dbReference type="EMBL" id="TXF13596.1"/>
    </source>
</evidence>
<proteinExistence type="inferred from homology"/>
<dbReference type="Pfam" id="PF08281">
    <property type="entry name" value="Sigma70_r4_2"/>
    <property type="match status" value="1"/>
</dbReference>
<dbReference type="SUPFAM" id="SSF88659">
    <property type="entry name" value="Sigma3 and sigma4 domains of RNA polymerase sigma factors"/>
    <property type="match status" value="1"/>
</dbReference>
<gene>
    <name evidence="7" type="ORF">FR698_00290</name>
</gene>
<keyword evidence="2" id="KW-0805">Transcription regulation</keyword>
<dbReference type="SUPFAM" id="SSF88946">
    <property type="entry name" value="Sigma2 domain of RNA polymerase sigma factors"/>
    <property type="match status" value="1"/>
</dbReference>
<evidence type="ECO:0000256" key="3">
    <source>
        <dbReference type="ARBA" id="ARBA00023082"/>
    </source>
</evidence>
<dbReference type="InterPro" id="IPR013249">
    <property type="entry name" value="RNA_pol_sigma70_r4_t2"/>
</dbReference>
<evidence type="ECO:0000256" key="1">
    <source>
        <dbReference type="ARBA" id="ARBA00010641"/>
    </source>
</evidence>
<name>A0A5C7EYC7_9PROT</name>
<feature type="domain" description="RNA polymerase sigma-70 region 2" evidence="5">
    <location>
        <begin position="29"/>
        <end position="95"/>
    </location>
</feature>
<dbReference type="NCBIfam" id="TIGR02937">
    <property type="entry name" value="sigma70-ECF"/>
    <property type="match status" value="1"/>
</dbReference>
<dbReference type="Gene3D" id="1.10.1740.10">
    <property type="match status" value="1"/>
</dbReference>
<dbReference type="InParanoid" id="A0A5C7EYC7"/>
<comment type="similarity">
    <text evidence="1">Belongs to the sigma-70 factor family. ECF subfamily.</text>
</comment>
<evidence type="ECO:0000313" key="8">
    <source>
        <dbReference type="Proteomes" id="UP000321201"/>
    </source>
</evidence>